<reference evidence="3 4" key="1">
    <citation type="journal article" date="2013" name="ISME J.">
        <title>Metabolic model for the filamentous 'Candidatus Microthrix parvicella' based on genomic and metagenomic analyses.</title>
        <authorList>
            <person name="Jon McIlroy S."/>
            <person name="Kristiansen R."/>
            <person name="Albertsen M."/>
            <person name="Michael Karst S."/>
            <person name="Rossetti S."/>
            <person name="Lund Nielsen J."/>
            <person name="Tandoi V."/>
            <person name="James Seviour R."/>
            <person name="Nielsen P.H."/>
        </authorList>
    </citation>
    <scope>NUCLEOTIDE SEQUENCE [LARGE SCALE GENOMIC DNA]</scope>
    <source>
        <strain evidence="3 4">RN1</strain>
    </source>
</reference>
<dbReference type="InterPro" id="IPR005531">
    <property type="entry name" value="Asp23"/>
</dbReference>
<dbReference type="EMBL" id="CANL01000045">
    <property type="protein sequence ID" value="CCM64964.1"/>
    <property type="molecule type" value="Genomic_DNA"/>
</dbReference>
<gene>
    <name evidence="3" type="ORF">BN381_50106</name>
</gene>
<name>R4Z207_9ACTN</name>
<feature type="compositionally biased region" description="Polar residues" evidence="2">
    <location>
        <begin position="1"/>
        <end position="11"/>
    </location>
</feature>
<dbReference type="Proteomes" id="UP000018291">
    <property type="component" value="Unassembled WGS sequence"/>
</dbReference>
<dbReference type="Pfam" id="PF03780">
    <property type="entry name" value="Asp23"/>
    <property type="match status" value="1"/>
</dbReference>
<dbReference type="PANTHER" id="PTHR34297">
    <property type="entry name" value="HYPOTHETICAL CYTOSOLIC PROTEIN-RELATED"/>
    <property type="match status" value="1"/>
</dbReference>
<evidence type="ECO:0000313" key="4">
    <source>
        <dbReference type="Proteomes" id="UP000018291"/>
    </source>
</evidence>
<proteinExistence type="inferred from homology"/>
<evidence type="ECO:0008006" key="5">
    <source>
        <dbReference type="Google" id="ProtNLM"/>
    </source>
</evidence>
<dbReference type="AlphaFoldDB" id="R4Z207"/>
<evidence type="ECO:0000256" key="2">
    <source>
        <dbReference type="SAM" id="MobiDB-lite"/>
    </source>
</evidence>
<feature type="region of interest" description="Disordered" evidence="2">
    <location>
        <begin position="180"/>
        <end position="201"/>
    </location>
</feature>
<organism evidence="3 4">
    <name type="scientific">Candidatus Neomicrothrix parvicella RN1</name>
    <dbReference type="NCBI Taxonomy" id="1229780"/>
    <lineage>
        <taxon>Bacteria</taxon>
        <taxon>Bacillati</taxon>
        <taxon>Actinomycetota</taxon>
        <taxon>Acidimicrobiia</taxon>
        <taxon>Acidimicrobiales</taxon>
        <taxon>Microthrixaceae</taxon>
        <taxon>Candidatus Neomicrothrix</taxon>
    </lineage>
</organism>
<comment type="caution">
    <text evidence="3">The sequence shown here is derived from an EMBL/GenBank/DDBJ whole genome shotgun (WGS) entry which is preliminary data.</text>
</comment>
<evidence type="ECO:0000313" key="3">
    <source>
        <dbReference type="EMBL" id="CCM64964.1"/>
    </source>
</evidence>
<feature type="compositionally biased region" description="Low complexity" evidence="2">
    <location>
        <begin position="12"/>
        <end position="25"/>
    </location>
</feature>
<accession>R4Z207</accession>
<feature type="region of interest" description="Disordered" evidence="2">
    <location>
        <begin position="1"/>
        <end position="46"/>
    </location>
</feature>
<dbReference type="eggNOG" id="COG1302">
    <property type="taxonomic scope" value="Bacteria"/>
</dbReference>
<dbReference type="STRING" id="1229780.BN381_50106"/>
<dbReference type="PANTHER" id="PTHR34297:SF3">
    <property type="entry name" value="ALKALINE SHOCK PROTEIN 23"/>
    <property type="match status" value="1"/>
</dbReference>
<evidence type="ECO:0000256" key="1">
    <source>
        <dbReference type="ARBA" id="ARBA00005721"/>
    </source>
</evidence>
<sequence>MYPSTFLEQNMSDTAPAGPTTTTSGIEADSGVAADGGSNDGEGGAVAGLEATSTTIAVRAESALHTDKGTTTIAEGVVAKIVGIATREVAGIHSMGSGAGRAMGSVKDLLPGGSSSVTEGVSVEVGSTQAAADLSIVTEYGMAIQDVAQAVRDNVIRRVQQMTGLEMVEVNIAVTDVNVPTKSAGTPSVPGASSGRQQRVQ</sequence>
<dbReference type="HOGENOM" id="CLU_113198_1_0_11"/>
<comment type="similarity">
    <text evidence="1">Belongs to the asp23 family.</text>
</comment>
<keyword evidence="4" id="KW-1185">Reference proteome</keyword>
<protein>
    <recommendedName>
        <fullName evidence="5">Alkaline shock protein 23</fullName>
    </recommendedName>
</protein>